<evidence type="ECO:0000313" key="3">
    <source>
        <dbReference type="Proteomes" id="UP000661077"/>
    </source>
</evidence>
<protein>
    <submittedName>
        <fullName evidence="2">Class I SAM-dependent methyltransferase</fullName>
    </submittedName>
</protein>
<dbReference type="EMBL" id="JAEVLS010000001">
    <property type="protein sequence ID" value="MBM0103282.1"/>
    <property type="molecule type" value="Genomic_DNA"/>
</dbReference>
<dbReference type="InterPro" id="IPR041698">
    <property type="entry name" value="Methyltransf_25"/>
</dbReference>
<sequence>MFTDPEAVARYAEGPPRNVPGFADLQRMATLLIAERAPEDASVLVVGAGGGLELKVFAQSQPQWRFDGVDPSAEMLKLAEATLGSLMSRVHLHHGYIDVAPEGPFDAAACLLTLHFVSPDERARLIREIRRRLKPGAPLVVAHLSFPRSEAGRATWLSRYVSFAVSSGVAPDKAANARAAIDAQLPILSPEQDEAILRDNGFTDVTLFYMGFTFRGWVAYAGG</sequence>
<organism evidence="2 3">
    <name type="scientific">Steroidobacter gossypii</name>
    <dbReference type="NCBI Taxonomy" id="2805490"/>
    <lineage>
        <taxon>Bacteria</taxon>
        <taxon>Pseudomonadati</taxon>
        <taxon>Pseudomonadota</taxon>
        <taxon>Gammaproteobacteria</taxon>
        <taxon>Steroidobacterales</taxon>
        <taxon>Steroidobacteraceae</taxon>
        <taxon>Steroidobacter</taxon>
    </lineage>
</organism>
<dbReference type="GO" id="GO:0032259">
    <property type="term" value="P:methylation"/>
    <property type="evidence" value="ECO:0007669"/>
    <property type="project" value="UniProtKB-KW"/>
</dbReference>
<comment type="caution">
    <text evidence="2">The sequence shown here is derived from an EMBL/GenBank/DDBJ whole genome shotgun (WGS) entry which is preliminary data.</text>
</comment>
<reference evidence="2 3" key="1">
    <citation type="journal article" date="2021" name="Int. J. Syst. Evol. Microbiol.">
        <title>Steroidobacter gossypii sp. nov., isolated from soil of cotton cropping field.</title>
        <authorList>
            <person name="Huang R."/>
            <person name="Yang S."/>
            <person name="Zhen C."/>
            <person name="Liu W."/>
        </authorList>
    </citation>
    <scope>NUCLEOTIDE SEQUENCE [LARGE SCALE GENOMIC DNA]</scope>
    <source>
        <strain evidence="2 3">S1-65</strain>
    </source>
</reference>
<keyword evidence="2" id="KW-0808">Transferase</keyword>
<name>A0ABS1WQQ4_9GAMM</name>
<keyword evidence="3" id="KW-1185">Reference proteome</keyword>
<proteinExistence type="predicted"/>
<dbReference type="Pfam" id="PF13649">
    <property type="entry name" value="Methyltransf_25"/>
    <property type="match status" value="1"/>
</dbReference>
<keyword evidence="2" id="KW-0489">Methyltransferase</keyword>
<dbReference type="CDD" id="cd02440">
    <property type="entry name" value="AdoMet_MTases"/>
    <property type="match status" value="1"/>
</dbReference>
<evidence type="ECO:0000313" key="2">
    <source>
        <dbReference type="EMBL" id="MBM0103282.1"/>
    </source>
</evidence>
<dbReference type="PANTHER" id="PTHR43464">
    <property type="entry name" value="METHYLTRANSFERASE"/>
    <property type="match status" value="1"/>
</dbReference>
<dbReference type="PANTHER" id="PTHR43464:SF58">
    <property type="entry name" value="BLR7975 PROTEIN"/>
    <property type="match status" value="1"/>
</dbReference>
<gene>
    <name evidence="2" type="ORF">JM946_00935</name>
</gene>
<dbReference type="SUPFAM" id="SSF53335">
    <property type="entry name" value="S-adenosyl-L-methionine-dependent methyltransferases"/>
    <property type="match status" value="1"/>
</dbReference>
<evidence type="ECO:0000259" key="1">
    <source>
        <dbReference type="Pfam" id="PF13649"/>
    </source>
</evidence>
<dbReference type="InterPro" id="IPR029063">
    <property type="entry name" value="SAM-dependent_MTases_sf"/>
</dbReference>
<dbReference type="Proteomes" id="UP000661077">
    <property type="component" value="Unassembled WGS sequence"/>
</dbReference>
<dbReference type="GO" id="GO:0008168">
    <property type="term" value="F:methyltransferase activity"/>
    <property type="evidence" value="ECO:0007669"/>
    <property type="project" value="UniProtKB-KW"/>
</dbReference>
<dbReference type="Gene3D" id="3.40.50.150">
    <property type="entry name" value="Vaccinia Virus protein VP39"/>
    <property type="match status" value="1"/>
</dbReference>
<feature type="domain" description="Methyltransferase" evidence="1">
    <location>
        <begin position="43"/>
        <end position="136"/>
    </location>
</feature>
<accession>A0ABS1WQQ4</accession>